<reference evidence="4" key="1">
    <citation type="submission" date="2022-11" db="UniProtKB">
        <authorList>
            <consortium name="WormBaseParasite"/>
        </authorList>
    </citation>
    <scope>IDENTIFICATION</scope>
</reference>
<accession>A0A914Y6K9</accession>
<name>A0A914Y6K9_9BILA</name>
<keyword evidence="3" id="KW-1185">Reference proteome</keyword>
<feature type="region of interest" description="Disordered" evidence="1">
    <location>
        <begin position="87"/>
        <end position="115"/>
    </location>
</feature>
<keyword evidence="2" id="KW-0732">Signal</keyword>
<evidence type="ECO:0000256" key="2">
    <source>
        <dbReference type="SAM" id="SignalP"/>
    </source>
</evidence>
<dbReference type="AlphaFoldDB" id="A0A914Y6K9"/>
<dbReference type="WBParaSite" id="PSU_v2.g15826.t1">
    <property type="protein sequence ID" value="PSU_v2.g15826.t1"/>
    <property type="gene ID" value="PSU_v2.g15826"/>
</dbReference>
<protein>
    <submittedName>
        <fullName evidence="4">Uncharacterized protein</fullName>
    </submittedName>
</protein>
<evidence type="ECO:0000256" key="1">
    <source>
        <dbReference type="SAM" id="MobiDB-lite"/>
    </source>
</evidence>
<feature type="chain" id="PRO_5037572112" evidence="2">
    <location>
        <begin position="22"/>
        <end position="150"/>
    </location>
</feature>
<sequence length="150" mass="15360">MVSKIVFSSILLTLFVSYSFAANVKRATDYGSGNNAGIVDNAGEAPIVKENAAEEDMSLREMATNAIAGAVQSGIANKLLGNGNDNQGVVEQPAAPQDTGVYSPEDTGVNMPSPTHESKLRKILKGAMQGAIAGGAAAAVGTTVNNHNNN</sequence>
<proteinExistence type="predicted"/>
<feature type="signal peptide" evidence="2">
    <location>
        <begin position="1"/>
        <end position="21"/>
    </location>
</feature>
<dbReference type="Proteomes" id="UP000887577">
    <property type="component" value="Unplaced"/>
</dbReference>
<organism evidence="3 4">
    <name type="scientific">Panagrolaimus superbus</name>
    <dbReference type="NCBI Taxonomy" id="310955"/>
    <lineage>
        <taxon>Eukaryota</taxon>
        <taxon>Metazoa</taxon>
        <taxon>Ecdysozoa</taxon>
        <taxon>Nematoda</taxon>
        <taxon>Chromadorea</taxon>
        <taxon>Rhabditida</taxon>
        <taxon>Tylenchina</taxon>
        <taxon>Panagrolaimomorpha</taxon>
        <taxon>Panagrolaimoidea</taxon>
        <taxon>Panagrolaimidae</taxon>
        <taxon>Panagrolaimus</taxon>
    </lineage>
</organism>
<evidence type="ECO:0000313" key="3">
    <source>
        <dbReference type="Proteomes" id="UP000887577"/>
    </source>
</evidence>
<evidence type="ECO:0000313" key="4">
    <source>
        <dbReference type="WBParaSite" id="PSU_v2.g15826.t1"/>
    </source>
</evidence>